<protein>
    <submittedName>
        <fullName evidence="8">NRAMP (Natural resistance-associated macrophage protein) metal ion transporters</fullName>
    </submittedName>
</protein>
<dbReference type="InterPro" id="IPR001046">
    <property type="entry name" value="NRAMP_fam"/>
</dbReference>
<feature type="transmembrane region" description="Helical" evidence="7">
    <location>
        <begin position="195"/>
        <end position="213"/>
    </location>
</feature>
<evidence type="ECO:0000256" key="2">
    <source>
        <dbReference type="ARBA" id="ARBA00022448"/>
    </source>
</evidence>
<keyword evidence="6 7" id="KW-0472">Membrane</keyword>
<dbReference type="GO" id="GO:0034755">
    <property type="term" value="P:iron ion transmembrane transport"/>
    <property type="evidence" value="ECO:0007669"/>
    <property type="project" value="TreeGrafter"/>
</dbReference>
<keyword evidence="4" id="KW-0769">Symport</keyword>
<evidence type="ECO:0000256" key="1">
    <source>
        <dbReference type="ARBA" id="ARBA00004141"/>
    </source>
</evidence>
<feature type="transmembrane region" description="Helical" evidence="7">
    <location>
        <begin position="437"/>
        <end position="461"/>
    </location>
</feature>
<dbReference type="Proteomes" id="UP000190675">
    <property type="component" value="Chromosome I"/>
</dbReference>
<evidence type="ECO:0000256" key="5">
    <source>
        <dbReference type="ARBA" id="ARBA00022989"/>
    </source>
</evidence>
<proteinExistence type="predicted"/>
<feature type="transmembrane region" description="Helical" evidence="7">
    <location>
        <begin position="375"/>
        <end position="396"/>
    </location>
</feature>
<evidence type="ECO:0000256" key="6">
    <source>
        <dbReference type="ARBA" id="ARBA00023136"/>
    </source>
</evidence>
<keyword evidence="5 7" id="KW-1133">Transmembrane helix</keyword>
<feature type="transmembrane region" description="Helical" evidence="7">
    <location>
        <begin position="276"/>
        <end position="297"/>
    </location>
</feature>
<feature type="transmembrane region" description="Helical" evidence="7">
    <location>
        <begin position="535"/>
        <end position="556"/>
    </location>
</feature>
<dbReference type="Pfam" id="PF01566">
    <property type="entry name" value="Nramp"/>
    <property type="match status" value="1"/>
</dbReference>
<keyword evidence="3 7" id="KW-0812">Transmembrane</keyword>
<dbReference type="PANTHER" id="PTHR11706:SF33">
    <property type="entry name" value="NATURAL RESISTANCE-ASSOCIATED MACROPHAGE PROTEIN 2"/>
    <property type="match status" value="1"/>
</dbReference>
<feature type="transmembrane region" description="Helical" evidence="7">
    <location>
        <begin position="467"/>
        <end position="487"/>
    </location>
</feature>
<gene>
    <name evidence="8" type="ORF">SAMN05444169_5450</name>
</gene>
<accession>A0A1M5PSW2</accession>
<name>A0A1M5PSW2_9BRAD</name>
<dbReference type="EMBL" id="LT670818">
    <property type="protein sequence ID" value="SHH04858.1"/>
    <property type="molecule type" value="Genomic_DNA"/>
</dbReference>
<dbReference type="PANTHER" id="PTHR11706">
    <property type="entry name" value="SOLUTE CARRIER PROTEIN FAMILY 11 MEMBER"/>
    <property type="match status" value="1"/>
</dbReference>
<feature type="transmembrane region" description="Helical" evidence="7">
    <location>
        <begin position="233"/>
        <end position="255"/>
    </location>
</feature>
<evidence type="ECO:0000256" key="3">
    <source>
        <dbReference type="ARBA" id="ARBA00022692"/>
    </source>
</evidence>
<reference evidence="8 9" key="1">
    <citation type="submission" date="2016-11" db="EMBL/GenBank/DDBJ databases">
        <authorList>
            <person name="Jaros S."/>
            <person name="Januszkiewicz K."/>
            <person name="Wedrychowicz H."/>
        </authorList>
    </citation>
    <scope>NUCLEOTIDE SEQUENCE [LARGE SCALE GENOMIC DNA]</scope>
    <source>
        <strain evidence="8 9">GAS242</strain>
    </source>
</reference>
<feature type="transmembrane region" description="Helical" evidence="7">
    <location>
        <begin position="328"/>
        <end position="354"/>
    </location>
</feature>
<dbReference type="GO" id="GO:0005384">
    <property type="term" value="F:manganese ion transmembrane transporter activity"/>
    <property type="evidence" value="ECO:0007669"/>
    <property type="project" value="TreeGrafter"/>
</dbReference>
<dbReference type="GO" id="GO:0015293">
    <property type="term" value="F:symporter activity"/>
    <property type="evidence" value="ECO:0007669"/>
    <property type="project" value="UniProtKB-KW"/>
</dbReference>
<evidence type="ECO:0000256" key="4">
    <source>
        <dbReference type="ARBA" id="ARBA00022847"/>
    </source>
</evidence>
<feature type="transmembrane region" description="Helical" evidence="7">
    <location>
        <begin position="402"/>
        <end position="421"/>
    </location>
</feature>
<organism evidence="8 9">
    <name type="scientific">Bradyrhizobium erythrophlei</name>
    <dbReference type="NCBI Taxonomy" id="1437360"/>
    <lineage>
        <taxon>Bacteria</taxon>
        <taxon>Pseudomonadati</taxon>
        <taxon>Pseudomonadota</taxon>
        <taxon>Alphaproteobacteria</taxon>
        <taxon>Hyphomicrobiales</taxon>
        <taxon>Nitrobacteraceae</taxon>
        <taxon>Bradyrhizobium</taxon>
    </lineage>
</organism>
<sequence length="563" mass="60268">MTVMNEVDAQAADRATSAQTILTAVLDRAHLGDIHGALGSIAEDDFAPRSNLRARLQTLLAILGPGLIVMVGDNDAGAFGTYTQAGQNYGTTLLWTLVLLIPVLYVNQEMVLRLGAVSGVGHARLIFERFGRFWGAFSVIDLFILNALTIVTEFIGITLALDYLGVPKLWGVVAAAALVMFAASTGNFRRFERFALMLVLGSFLVFPVLLFIHPPAGQMIQDMMVPKMPQGAALNEVMLLIIAIVGTTVAPWQLFFQQSYVVDKRITPRFIKYERVDLMIGIAIVIAGAMAIMAFTAQTFAGQPEFGNFVNAGAVSAGMEKYFGKAPAIFFALALLDACIIGASAVSLSTAYALGDVFSWRHSLHRKPTEAKGFYAIYCGLIVLAAVLVLTPGVQLGLLTSAVQTLAGVLLPGATVFLLLLCNDKAVLGPWVNSRRLNLFTGGVVAVLVMLSVILTGSVLFPGISDTVILSILIGGSAVGLVTALGVSFAQRRLRRQEAGNIGSISRPAIVANDKWRMPPLDQLPPARLSLASRIWMIVLRGYLIIAGSLVLFRIFQLATSGT</sequence>
<dbReference type="GO" id="GO:0015086">
    <property type="term" value="F:cadmium ion transmembrane transporter activity"/>
    <property type="evidence" value="ECO:0007669"/>
    <property type="project" value="TreeGrafter"/>
</dbReference>
<feature type="transmembrane region" description="Helical" evidence="7">
    <location>
        <begin position="92"/>
        <end position="112"/>
    </location>
</feature>
<dbReference type="AlphaFoldDB" id="A0A1M5PSW2"/>
<feature type="transmembrane region" description="Helical" evidence="7">
    <location>
        <begin position="169"/>
        <end position="188"/>
    </location>
</feature>
<dbReference type="GO" id="GO:0005886">
    <property type="term" value="C:plasma membrane"/>
    <property type="evidence" value="ECO:0007669"/>
    <property type="project" value="TreeGrafter"/>
</dbReference>
<comment type="subcellular location">
    <subcellularLocation>
        <location evidence="1">Membrane</location>
        <topology evidence="1">Multi-pass membrane protein</topology>
    </subcellularLocation>
</comment>
<dbReference type="OrthoDB" id="9787548at2"/>
<feature type="transmembrane region" description="Helical" evidence="7">
    <location>
        <begin position="56"/>
        <end position="72"/>
    </location>
</feature>
<keyword evidence="2" id="KW-0813">Transport</keyword>
<evidence type="ECO:0000313" key="9">
    <source>
        <dbReference type="Proteomes" id="UP000190675"/>
    </source>
</evidence>
<evidence type="ECO:0000256" key="7">
    <source>
        <dbReference type="SAM" id="Phobius"/>
    </source>
</evidence>
<feature type="transmembrane region" description="Helical" evidence="7">
    <location>
        <begin position="133"/>
        <end position="157"/>
    </location>
</feature>
<evidence type="ECO:0000313" key="8">
    <source>
        <dbReference type="EMBL" id="SHH04858.1"/>
    </source>
</evidence>